<sequence>MKSASRTGNAYAAILAGGSGTRMGNPDKPKQFLMLGSKPILVHTVEKFCVSGEFDAVLVLCPETWVQQTKDLLAKYSPHYAQEVTVIAGGATRNDTVTNAVSFIEDSFPVDDDTVLVTHDAVRPFVTHRIIADNLEAARTYGACDTVIPATDTIVESVDAATISSIPNRRDLYQGQTPQSFNLLKLKGLMGSLSEEEKELLTDACKVFVLRGEKVSLVMGEPDNIKITYPQDMRLASALVGA</sequence>
<name>A0A369NSH1_EGGLN</name>
<evidence type="ECO:0000256" key="3">
    <source>
        <dbReference type="ARBA" id="ARBA00022944"/>
    </source>
</evidence>
<dbReference type="InterPro" id="IPR034683">
    <property type="entry name" value="IspD/TarI"/>
</dbReference>
<dbReference type="FunFam" id="3.90.550.10:FF:000003">
    <property type="entry name" value="2-C-methyl-D-erythritol 4-phosphate cytidylyltransferase"/>
    <property type="match status" value="1"/>
</dbReference>
<organism evidence="5 8">
    <name type="scientific">Eggerthella lenta</name>
    <name type="common">Eubacterium lentum</name>
    <dbReference type="NCBI Taxonomy" id="84112"/>
    <lineage>
        <taxon>Bacteria</taxon>
        <taxon>Bacillati</taxon>
        <taxon>Actinomycetota</taxon>
        <taxon>Coriobacteriia</taxon>
        <taxon>Eggerthellales</taxon>
        <taxon>Eggerthellaceae</taxon>
        <taxon>Eggerthella</taxon>
    </lineage>
</organism>
<dbReference type="InterPro" id="IPR029044">
    <property type="entry name" value="Nucleotide-diphossugar_trans"/>
</dbReference>
<dbReference type="Pfam" id="PF01128">
    <property type="entry name" value="IspD"/>
    <property type="match status" value="1"/>
</dbReference>
<feature type="binding site" evidence="4">
    <location>
        <begin position="15"/>
        <end position="18"/>
    </location>
    <ligand>
        <name>CTP</name>
        <dbReference type="ChEBI" id="CHEBI:37563"/>
    </ligand>
</feature>
<dbReference type="HAMAP" id="MF_02068">
    <property type="entry name" value="TarI"/>
    <property type="match status" value="1"/>
</dbReference>
<evidence type="ECO:0000256" key="1">
    <source>
        <dbReference type="ARBA" id="ARBA00022679"/>
    </source>
</evidence>
<dbReference type="InterPro" id="IPR050088">
    <property type="entry name" value="IspD/TarI_cytidylyltransf_bact"/>
</dbReference>
<feature type="site" description="Positions ribitol 5-phosphate for the nucleophilic attack" evidence="4">
    <location>
        <position position="169"/>
    </location>
</feature>
<evidence type="ECO:0000313" key="6">
    <source>
        <dbReference type="EMBL" id="RDB87707.1"/>
    </source>
</evidence>
<dbReference type="RefSeq" id="WP_035585015.1">
    <property type="nucleotide sequence ID" value="NZ_AP031442.1"/>
</dbReference>
<keyword evidence="3" id="KW-0777">Teichoic acid biosynthesis</keyword>
<evidence type="ECO:0000313" key="8">
    <source>
        <dbReference type="Proteomes" id="UP000436429"/>
    </source>
</evidence>
<evidence type="ECO:0000256" key="4">
    <source>
        <dbReference type="HAMAP-Rule" id="MF_02068"/>
    </source>
</evidence>
<dbReference type="CDD" id="cd02516">
    <property type="entry name" value="CDP-ME_synthetase"/>
    <property type="match status" value="1"/>
</dbReference>
<dbReference type="EMBL" id="WPOM01000014">
    <property type="protein sequence ID" value="MVN33233.1"/>
    <property type="molecule type" value="Genomic_DNA"/>
</dbReference>
<feature type="site" description="Transition state stabilizer" evidence="4">
    <location>
        <position position="30"/>
    </location>
</feature>
<protein>
    <recommendedName>
        <fullName evidence="4">Ribitol-5-phosphate cytidylyltransferase</fullName>
        <ecNumber evidence="4">2.7.7.40</ecNumber>
    </recommendedName>
</protein>
<evidence type="ECO:0000313" key="5">
    <source>
        <dbReference type="EMBL" id="MVN33233.1"/>
    </source>
</evidence>
<dbReference type="PANTHER" id="PTHR32125">
    <property type="entry name" value="2-C-METHYL-D-ERYTHRITOL 4-PHOSPHATE CYTIDYLYLTRANSFERASE, CHLOROPLASTIC"/>
    <property type="match status" value="1"/>
</dbReference>
<dbReference type="SUPFAM" id="SSF53448">
    <property type="entry name" value="Nucleotide-diphospho-sugar transferases"/>
    <property type="match status" value="1"/>
</dbReference>
<dbReference type="Proteomes" id="UP000253857">
    <property type="component" value="Unassembled WGS sequence"/>
</dbReference>
<dbReference type="NCBIfam" id="NF001183">
    <property type="entry name" value="PRK00155.1-3"/>
    <property type="match status" value="1"/>
</dbReference>
<dbReference type="EC" id="2.7.7.40" evidence="4"/>
<accession>A0A369NSH1</accession>
<reference evidence="5 8" key="2">
    <citation type="submission" date="2019-11" db="EMBL/GenBank/DDBJ databases">
        <title>Whole genome shotgun sequencing (WGS) data from Adlercreutzia equolifaciens ResAG-91, Eggerthella lenta MRI-F36, MRI-F37, MRI-F40, ResAG-49, ResAG-88, ResAG-121, ResAG-145, and Gordonibacter sp. ResAG-5, ResAG-26, ResAG-43, ResAG-50, ResAG-59.</title>
        <authorList>
            <person name="Stoll D.A."/>
            <person name="Danylec N."/>
            <person name="Franz C.M.A.P."/>
            <person name="Huch M."/>
        </authorList>
    </citation>
    <scope>NUCLEOTIDE SEQUENCE [LARGE SCALE GENOMIC DNA]</scope>
    <source>
        <strain evidence="5 8">ResAG-88</strain>
    </source>
</reference>
<dbReference type="Gene3D" id="3.90.550.10">
    <property type="entry name" value="Spore Coat Polysaccharide Biosynthesis Protein SpsA, Chain A"/>
    <property type="match status" value="1"/>
</dbReference>
<comment type="caution">
    <text evidence="5">The sequence shown here is derived from an EMBL/GenBank/DDBJ whole genome shotgun (WGS) entry which is preliminary data.</text>
</comment>
<comment type="similarity">
    <text evidence="4">Belongs to the IspD/TarI cytidylyltransferase family. TarI subfamily.</text>
</comment>
<comment type="caution">
    <text evidence="4">Lacks conserved residue(s) required for the propagation of feature annotation.</text>
</comment>
<evidence type="ECO:0000256" key="2">
    <source>
        <dbReference type="ARBA" id="ARBA00022695"/>
    </source>
</evidence>
<comment type="function">
    <text evidence="4">Catalyzes the transfer of the cytidylyl group of CTP to D-ribitol 5-phosphate.</text>
</comment>
<proteinExistence type="inferred from homology"/>
<dbReference type="AlphaFoldDB" id="A0A369NSH1"/>
<gene>
    <name evidence="6" type="ORF">C1871_04560</name>
    <name evidence="5" type="ORF">GO726_08645</name>
</gene>
<dbReference type="GO" id="GO:0050518">
    <property type="term" value="F:2-C-methyl-D-erythritol 4-phosphate cytidylyltransferase activity"/>
    <property type="evidence" value="ECO:0007669"/>
    <property type="project" value="UniProtKB-ARBA"/>
</dbReference>
<dbReference type="GO" id="GO:0019350">
    <property type="term" value="P:teichoic acid biosynthetic process"/>
    <property type="evidence" value="ECO:0007669"/>
    <property type="project" value="UniProtKB-KW"/>
</dbReference>
<dbReference type="GO" id="GO:0047349">
    <property type="term" value="F:D-ribitol-5-phosphate cytidylyltransferase activity"/>
    <property type="evidence" value="ECO:0007669"/>
    <property type="project" value="UniProtKB-UniRule"/>
</dbReference>
<dbReference type="EMBL" id="PPTY01000004">
    <property type="protein sequence ID" value="RDB87707.1"/>
    <property type="molecule type" value="Genomic_DNA"/>
</dbReference>
<evidence type="ECO:0000313" key="7">
    <source>
        <dbReference type="Proteomes" id="UP000253857"/>
    </source>
</evidence>
<reference evidence="6 7" key="1">
    <citation type="journal article" date="2018" name="Elife">
        <title>Discovery and characterization of a prevalent human gut bacterial enzyme sufficient for the inactivation of a family of plant toxins.</title>
        <authorList>
            <person name="Koppel N."/>
            <person name="Bisanz J.E."/>
            <person name="Pandelia M.E."/>
            <person name="Turnbaugh P.J."/>
            <person name="Balskus E.P."/>
        </authorList>
    </citation>
    <scope>NUCLEOTIDE SEQUENCE [LARGE SCALE GENOMIC DNA]</scope>
    <source>
        <strain evidence="6 7">FAA1-1-60AUCSF</strain>
    </source>
</reference>
<feature type="binding site" evidence="4">
    <location>
        <begin position="90"/>
        <end position="96"/>
    </location>
    <ligand>
        <name>CTP</name>
        <dbReference type="ChEBI" id="CHEBI:37563"/>
    </ligand>
</feature>
<keyword evidence="1 4" id="KW-0808">Transferase</keyword>
<dbReference type="InterPro" id="IPR034709">
    <property type="entry name" value="TarI"/>
</dbReference>
<dbReference type="Proteomes" id="UP000436429">
    <property type="component" value="Unassembled WGS sequence"/>
</dbReference>
<dbReference type="PANTHER" id="PTHR32125:SF8">
    <property type="entry name" value="RIBITOL-5-PHOSPHATE CYTIDYLYLTRANSFERASE"/>
    <property type="match status" value="1"/>
</dbReference>
<feature type="site" description="Positions ribitol 5-phosphate for the nucleophilic attack" evidence="4">
    <location>
        <position position="226"/>
    </location>
</feature>
<keyword evidence="2 4" id="KW-0548">Nucleotidyltransferase</keyword>
<comment type="catalytic activity">
    <reaction evidence="4">
        <text>D-ribitol 5-phosphate + CTP + H(+) = CDP-L-ribitol + diphosphate</text>
        <dbReference type="Rhea" id="RHEA:12456"/>
        <dbReference type="ChEBI" id="CHEBI:15378"/>
        <dbReference type="ChEBI" id="CHEBI:33019"/>
        <dbReference type="ChEBI" id="CHEBI:37563"/>
        <dbReference type="ChEBI" id="CHEBI:57608"/>
        <dbReference type="ChEBI" id="CHEBI:57695"/>
        <dbReference type="EC" id="2.7.7.40"/>
    </reaction>
</comment>
<feature type="site" description="Transition state stabilizer" evidence="4">
    <location>
        <position position="22"/>
    </location>
</feature>